<dbReference type="InterPro" id="IPR011044">
    <property type="entry name" value="Quino_amine_DH_bsu"/>
</dbReference>
<feature type="transmembrane region" description="Helical" evidence="1">
    <location>
        <begin position="162"/>
        <end position="188"/>
    </location>
</feature>
<sequence length="536" mass="59181">MLQVELKKILFHHKGLLLLLISLAAYAVFCVGSGYDSSYVIDRNEDTYLAYMDRWQGEVTEEKAQEMETEYAEATRSDDGRKAAFLTIYNQYYYAKEDPAHRFLMDERGWDTLLTHDGVNVILLLFLLALCVPVFCGEYQCGMAQILRSCRNGRGRLAGIKLGIMAALAVLATALFQLVQFVVVSLLVGLDGASYPLQSLSFFEHSPYLISVGQAYGIVVLSRCLGAAWFSILIALLSILFRQTVLTTFSGIAVSILPHLIGGSFLKYVLPLPAGLLAGTGYVWGTLTEVGYDENWNLIDIVTFPGITPEQFGLLAILSLAIICLLIWLCLRFYVGRRKAISTRPLLTAVLILCMTVSLSGCGQSNSAEITHDFLADASKGENSTYTVELDMVENTITATSKATGEAILLTRDPFGQAGAISSIYVDEDACYYASSGEVGDGFQIYRVDLKDFSTRLYFSTGSDNTATFWGLLDHEPTMDELLADVGSVTSFVVDGNYIYYLQGGRLYKVFRWTGWETVVVPNVEGMHSLEYMSVI</sequence>
<dbReference type="SUPFAM" id="SSF50969">
    <property type="entry name" value="YVTN repeat-like/Quinoprotein amine dehydrogenase"/>
    <property type="match status" value="1"/>
</dbReference>
<feature type="transmembrane region" description="Helical" evidence="1">
    <location>
        <begin position="312"/>
        <end position="331"/>
    </location>
</feature>
<dbReference type="AlphaFoldDB" id="A0A1M6UXY7"/>
<name>A0A1M6UXY7_9FIRM</name>
<dbReference type="EMBL" id="FRAH01000042">
    <property type="protein sequence ID" value="SHK74078.1"/>
    <property type="molecule type" value="Genomic_DNA"/>
</dbReference>
<keyword evidence="1" id="KW-1133">Transmembrane helix</keyword>
<evidence type="ECO:0000313" key="3">
    <source>
        <dbReference type="Proteomes" id="UP000183975"/>
    </source>
</evidence>
<feature type="transmembrane region" description="Helical" evidence="1">
    <location>
        <begin position="208"/>
        <end position="237"/>
    </location>
</feature>
<evidence type="ECO:0000313" key="2">
    <source>
        <dbReference type="EMBL" id="SHK74078.1"/>
    </source>
</evidence>
<reference evidence="2 3" key="1">
    <citation type="submission" date="2016-11" db="EMBL/GenBank/DDBJ databases">
        <authorList>
            <person name="Jaros S."/>
            <person name="Januszkiewicz K."/>
            <person name="Wedrychowicz H."/>
        </authorList>
    </citation>
    <scope>NUCLEOTIDE SEQUENCE [LARGE SCALE GENOMIC DNA]</scope>
    <source>
        <strain evidence="2 3">DSM 14214</strain>
    </source>
</reference>
<organism evidence="2 3">
    <name type="scientific">Anaerotignum lactatifermentans DSM 14214</name>
    <dbReference type="NCBI Taxonomy" id="1121323"/>
    <lineage>
        <taxon>Bacteria</taxon>
        <taxon>Bacillati</taxon>
        <taxon>Bacillota</taxon>
        <taxon>Clostridia</taxon>
        <taxon>Lachnospirales</taxon>
        <taxon>Anaerotignaceae</taxon>
        <taxon>Anaerotignum</taxon>
    </lineage>
</organism>
<accession>A0A1M6UXY7</accession>
<feature type="transmembrane region" description="Helical" evidence="1">
    <location>
        <begin position="121"/>
        <end position="141"/>
    </location>
</feature>
<keyword evidence="3" id="KW-1185">Reference proteome</keyword>
<evidence type="ECO:0008006" key="4">
    <source>
        <dbReference type="Google" id="ProtNLM"/>
    </source>
</evidence>
<protein>
    <recommendedName>
        <fullName evidence="4">ABC-2 family transporter protein</fullName>
    </recommendedName>
</protein>
<keyword evidence="1" id="KW-0472">Membrane</keyword>
<dbReference type="Proteomes" id="UP000183975">
    <property type="component" value="Unassembled WGS sequence"/>
</dbReference>
<gene>
    <name evidence="2" type="ORF">SAMN02745138_02273</name>
</gene>
<feature type="transmembrane region" description="Helical" evidence="1">
    <location>
        <begin position="16"/>
        <end position="35"/>
    </location>
</feature>
<keyword evidence="1" id="KW-0812">Transmembrane</keyword>
<feature type="transmembrane region" description="Helical" evidence="1">
    <location>
        <begin position="244"/>
        <end position="266"/>
    </location>
</feature>
<proteinExistence type="predicted"/>
<evidence type="ECO:0000256" key="1">
    <source>
        <dbReference type="SAM" id="Phobius"/>
    </source>
</evidence>